<dbReference type="InterPro" id="IPR050509">
    <property type="entry name" value="CoA-transferase_III"/>
</dbReference>
<dbReference type="InterPro" id="IPR003673">
    <property type="entry name" value="CoA-Trfase_fam_III"/>
</dbReference>
<sequence>MNSLDFDWSRIDELPLGSLRVVDVSDDGRGYAGRLLADMGADVLLVEPPEGRAGRRAAPIVQGRSCQFEVENCNKKSLCLDLSADEGIATCKALIANCDVVILGRESIASGLKPAELRQDYPSVIVVAITDFGLTGPWCDWQATNAVLMAEGGVLARSGIKGHDPLLPPGNLADVAASVQACWAIMLALWQRQGTGSGNLLDFSLLEATAQILDPGLGVTGSAAGGKSATKMATLGRPPVGKLYPIFPCADGHVRICVLNPRQWQGMSDWLGADHPFRDPKYGRLAERFAVIRDINALISELFSKFTAEELVSEGQRRGVPIAAVSTPQQVLANSHFKARKAFVDYPLDNAVGRLASGFFEVDGLRLGPRFTAPEAGEHQPELEALITEQRTAQAGPTPARKRPFEGLRVLDLGVIVAGAELGRMFADHGAELIKVENSAFPDGLRQTTDGSPISESFAQGSRNKLSLGLNLRHEQGLKLFEQLVAKSDIVLTNFKPGTMESLGIGYERLCELNPRIILVESSALGNTGPLAKSMGYGPLVRASSGLTGLWRYPELADSYSDSTTIFPDHLAGRLAAIAVVSALWRRETEGRGAKVVLSQAEAILNCMAAPFLRESLKPGSLQATGNVDVFHAPSGVFPCAGDDQWCVIDVRNEQHWRALCEATGYSDWLGDANLASAEERVACREALHERLAKWTRAREVEAVVEQCQQAGVPAGKMLRLVELPQHPQLLARHFFRTFEQPGLGELLTENSPAGISELPDPKLRPAPLQGRDTRLLAESVLGLSVQQIEQYIAEGVLEAAD</sequence>
<name>A0ABX1GAG4_9GAMM</name>
<keyword evidence="3" id="KW-1185">Reference proteome</keyword>
<evidence type="ECO:0000256" key="1">
    <source>
        <dbReference type="ARBA" id="ARBA00022679"/>
    </source>
</evidence>
<comment type="caution">
    <text evidence="2">The sequence shown here is derived from an EMBL/GenBank/DDBJ whole genome shotgun (WGS) entry which is preliminary data.</text>
</comment>
<dbReference type="Proteomes" id="UP000765845">
    <property type="component" value="Unassembled WGS sequence"/>
</dbReference>
<dbReference type="RefSeq" id="WP_168448681.1">
    <property type="nucleotide sequence ID" value="NZ_JAAWWK010000001.1"/>
</dbReference>
<dbReference type="GO" id="GO:0016740">
    <property type="term" value="F:transferase activity"/>
    <property type="evidence" value="ECO:0007669"/>
    <property type="project" value="UniProtKB-KW"/>
</dbReference>
<dbReference type="EMBL" id="JAAWWK010000001">
    <property type="protein sequence ID" value="NKI16146.1"/>
    <property type="molecule type" value="Genomic_DNA"/>
</dbReference>
<dbReference type="PANTHER" id="PTHR48228">
    <property type="entry name" value="SUCCINYL-COA--D-CITRAMALATE COA-TRANSFERASE"/>
    <property type="match status" value="1"/>
</dbReference>
<dbReference type="Pfam" id="PF02515">
    <property type="entry name" value="CoA_transf_3"/>
    <property type="match status" value="2"/>
</dbReference>
<dbReference type="InterPro" id="IPR023606">
    <property type="entry name" value="CoA-Trfase_III_dom_1_sf"/>
</dbReference>
<dbReference type="Gene3D" id="3.40.50.10540">
    <property type="entry name" value="Crotonobetainyl-coa:carnitine coa-transferase, domain 1"/>
    <property type="match status" value="2"/>
</dbReference>
<accession>A0ABX1GAG4</accession>
<dbReference type="SUPFAM" id="SSF89796">
    <property type="entry name" value="CoA-transferase family III (CaiB/BaiF)"/>
    <property type="match status" value="2"/>
</dbReference>
<evidence type="ECO:0000313" key="3">
    <source>
        <dbReference type="Proteomes" id="UP000765845"/>
    </source>
</evidence>
<organism evidence="2 3">
    <name type="scientific">Spongiibacter thalassae</name>
    <dbReference type="NCBI Taxonomy" id="2721624"/>
    <lineage>
        <taxon>Bacteria</taxon>
        <taxon>Pseudomonadati</taxon>
        <taxon>Pseudomonadota</taxon>
        <taxon>Gammaproteobacteria</taxon>
        <taxon>Cellvibrionales</taxon>
        <taxon>Spongiibacteraceae</taxon>
        <taxon>Spongiibacter</taxon>
    </lineage>
</organism>
<dbReference type="Gene3D" id="3.30.1540.10">
    <property type="entry name" value="formyl-coa transferase, domain 3"/>
    <property type="match status" value="2"/>
</dbReference>
<proteinExistence type="predicted"/>
<dbReference type="PANTHER" id="PTHR48228:SF6">
    <property type="entry name" value="L-CARNITINE COA-TRANSFERASE"/>
    <property type="match status" value="1"/>
</dbReference>
<evidence type="ECO:0000313" key="2">
    <source>
        <dbReference type="EMBL" id="NKI16146.1"/>
    </source>
</evidence>
<protein>
    <submittedName>
        <fullName evidence="2">CoA transferase</fullName>
    </submittedName>
</protein>
<reference evidence="2 3" key="1">
    <citation type="submission" date="2020-04" db="EMBL/GenBank/DDBJ databases">
        <authorList>
            <person name="Yoon J."/>
        </authorList>
    </citation>
    <scope>NUCLEOTIDE SEQUENCE [LARGE SCALE GENOMIC DNA]</scope>
    <source>
        <strain evidence="2 3">KMU-166</strain>
    </source>
</reference>
<keyword evidence="1 2" id="KW-0808">Transferase</keyword>
<gene>
    <name evidence="2" type="ORF">HCU74_01815</name>
</gene>
<dbReference type="InterPro" id="IPR044855">
    <property type="entry name" value="CoA-Trfase_III_dom3_sf"/>
</dbReference>